<evidence type="ECO:0000313" key="3">
    <source>
        <dbReference type="Proteomes" id="UP000237271"/>
    </source>
</evidence>
<organism evidence="2 3">
    <name type="scientific">Phytophthora palmivora</name>
    <dbReference type="NCBI Taxonomy" id="4796"/>
    <lineage>
        <taxon>Eukaryota</taxon>
        <taxon>Sar</taxon>
        <taxon>Stramenopiles</taxon>
        <taxon>Oomycota</taxon>
        <taxon>Peronosporomycetes</taxon>
        <taxon>Peronosporales</taxon>
        <taxon>Peronosporaceae</taxon>
        <taxon>Phytophthora</taxon>
    </lineage>
</organism>
<reference evidence="2 3" key="1">
    <citation type="journal article" date="2017" name="Genome Biol. Evol.">
        <title>Phytophthora megakarya and P. palmivora, closely related causal agents of cacao black pod rot, underwent increases in genome sizes and gene numbers by different mechanisms.</title>
        <authorList>
            <person name="Ali S.S."/>
            <person name="Shao J."/>
            <person name="Lary D.J."/>
            <person name="Kronmiller B."/>
            <person name="Shen D."/>
            <person name="Strem M.D."/>
            <person name="Amoako-Attah I."/>
            <person name="Akrofi A.Y."/>
            <person name="Begoude B.A."/>
            <person name="Ten Hoopen G.M."/>
            <person name="Coulibaly K."/>
            <person name="Kebe B.I."/>
            <person name="Melnick R.L."/>
            <person name="Guiltinan M.J."/>
            <person name="Tyler B.M."/>
            <person name="Meinhardt L.W."/>
            <person name="Bailey B.A."/>
        </authorList>
    </citation>
    <scope>NUCLEOTIDE SEQUENCE [LARGE SCALE GENOMIC DNA]</scope>
    <source>
        <strain evidence="3">sbr112.9</strain>
    </source>
</reference>
<gene>
    <name evidence="2" type="ORF">PHPALM_18218</name>
</gene>
<protein>
    <submittedName>
        <fullName evidence="2">Reverse transcriptase</fullName>
    </submittedName>
</protein>
<feature type="region of interest" description="Disordered" evidence="1">
    <location>
        <begin position="1"/>
        <end position="29"/>
    </location>
</feature>
<name>A0A2P4XKA2_9STRA</name>
<dbReference type="OrthoDB" id="106507at2759"/>
<dbReference type="GO" id="GO:0003964">
    <property type="term" value="F:RNA-directed DNA polymerase activity"/>
    <property type="evidence" value="ECO:0007669"/>
    <property type="project" value="UniProtKB-KW"/>
</dbReference>
<proteinExistence type="predicted"/>
<keyword evidence="2" id="KW-0695">RNA-directed DNA polymerase</keyword>
<feature type="non-terminal residue" evidence="2">
    <location>
        <position position="172"/>
    </location>
</feature>
<dbReference type="AlphaFoldDB" id="A0A2P4XKA2"/>
<evidence type="ECO:0000256" key="1">
    <source>
        <dbReference type="SAM" id="MobiDB-lite"/>
    </source>
</evidence>
<sequence length="172" mass="18670">MKTPEYSGEEGPCQGDLLVNPEIQTPGDSEDEEFFDAIEGVLSDGNLEGPPDKEEGSGNLHLGISSKADIVSKAIRTLETKFIRCLHLNAEELNLEPAVYVHEGSDVLSQLKDQLVMLPEVHELSPKCDIEKADVGEPGKTSPEEERKLRGILKSHRSIFLGDGNAAPAPAR</sequence>
<dbReference type="EMBL" id="NCKW01009798">
    <property type="protein sequence ID" value="POM65990.1"/>
    <property type="molecule type" value="Genomic_DNA"/>
</dbReference>
<keyword evidence="2" id="KW-0808">Transferase</keyword>
<dbReference type="Proteomes" id="UP000237271">
    <property type="component" value="Unassembled WGS sequence"/>
</dbReference>
<evidence type="ECO:0000313" key="2">
    <source>
        <dbReference type="EMBL" id="POM65990.1"/>
    </source>
</evidence>
<keyword evidence="2" id="KW-0548">Nucleotidyltransferase</keyword>
<keyword evidence="3" id="KW-1185">Reference proteome</keyword>
<comment type="caution">
    <text evidence="2">The sequence shown here is derived from an EMBL/GenBank/DDBJ whole genome shotgun (WGS) entry which is preliminary data.</text>
</comment>
<accession>A0A2P4XKA2</accession>